<dbReference type="InterPro" id="IPR012340">
    <property type="entry name" value="NA-bd_OB-fold"/>
</dbReference>
<dbReference type="GO" id="GO:0006431">
    <property type="term" value="P:methionyl-tRNA aminoacylation"/>
    <property type="evidence" value="ECO:0007669"/>
    <property type="project" value="TreeGrafter"/>
</dbReference>
<evidence type="ECO:0000256" key="2">
    <source>
        <dbReference type="ARBA" id="ARBA00022598"/>
    </source>
</evidence>
<dbReference type="InterPro" id="IPR023457">
    <property type="entry name" value="Met-tRNA_synth_2"/>
</dbReference>
<keyword evidence="3" id="KW-0547">Nucleotide-binding</keyword>
<dbReference type="PANTHER" id="PTHR43326">
    <property type="entry name" value="METHIONYL-TRNA SYNTHETASE"/>
    <property type="match status" value="1"/>
</dbReference>
<proteinExistence type="predicted"/>
<organism evidence="11">
    <name type="scientific">marine sediment metagenome</name>
    <dbReference type="NCBI Taxonomy" id="412755"/>
    <lineage>
        <taxon>unclassified sequences</taxon>
        <taxon>metagenomes</taxon>
        <taxon>ecological metagenomes</taxon>
    </lineage>
</organism>
<sequence>GADAFRYFLMREVSFGQDGNFSKDLLIKRINYDLANDLGNLVSRTAAMIAQYFNKEIPQSGIEKEEYDVELENFALKTIKKYYTQMNILSLNTALETIWQFIRRTNKYIDQTEPWILGRDSSQKERLSTILYNLAESIRLSTILIYPFMPVKAKEIWEQLGLESDLEKIRLDEDASWGKLKPGILVKPGKIIFPRIDTKKKEQKEAKEDKANIISYDEFKKIDLRVGKVISAEEVSGTDKLLKLEISLGEEKRTIVA</sequence>
<keyword evidence="7" id="KW-0030">Aminoacyl-tRNA synthetase</keyword>
<dbReference type="GO" id="GO:0000049">
    <property type="term" value="F:tRNA binding"/>
    <property type="evidence" value="ECO:0007669"/>
    <property type="project" value="UniProtKB-KW"/>
</dbReference>
<evidence type="ECO:0000256" key="4">
    <source>
        <dbReference type="ARBA" id="ARBA00022840"/>
    </source>
</evidence>
<keyword evidence="2" id="KW-0436">Ligase</keyword>
<dbReference type="PANTHER" id="PTHR43326:SF1">
    <property type="entry name" value="METHIONINE--TRNA LIGASE, MITOCHONDRIAL"/>
    <property type="match status" value="1"/>
</dbReference>
<comment type="caution">
    <text evidence="11">The sequence shown here is derived from an EMBL/GenBank/DDBJ whole genome shotgun (WGS) entry which is preliminary data.</text>
</comment>
<dbReference type="InterPro" id="IPR015413">
    <property type="entry name" value="Methionyl/Leucyl_tRNA_Synth"/>
</dbReference>
<evidence type="ECO:0000259" key="10">
    <source>
        <dbReference type="PROSITE" id="PS50886"/>
    </source>
</evidence>
<evidence type="ECO:0000313" key="11">
    <source>
        <dbReference type="EMBL" id="GAG14806.1"/>
    </source>
</evidence>
<dbReference type="SUPFAM" id="SSF47323">
    <property type="entry name" value="Anticodon-binding domain of a subclass of class I aminoacyl-tRNA synthetases"/>
    <property type="match status" value="1"/>
</dbReference>
<keyword evidence="5" id="KW-0694">RNA-binding</keyword>
<dbReference type="PROSITE" id="PS50886">
    <property type="entry name" value="TRBD"/>
    <property type="match status" value="1"/>
</dbReference>
<evidence type="ECO:0000256" key="7">
    <source>
        <dbReference type="ARBA" id="ARBA00023146"/>
    </source>
</evidence>
<evidence type="ECO:0000256" key="8">
    <source>
        <dbReference type="ARBA" id="ARBA00030904"/>
    </source>
</evidence>
<reference evidence="11" key="1">
    <citation type="journal article" date="2014" name="Front. Microbiol.">
        <title>High frequency of phylogenetically diverse reductive dehalogenase-homologous genes in deep subseafloor sedimentary metagenomes.</title>
        <authorList>
            <person name="Kawai M."/>
            <person name="Futagami T."/>
            <person name="Toyoda A."/>
            <person name="Takaki Y."/>
            <person name="Nishi S."/>
            <person name="Hori S."/>
            <person name="Arai W."/>
            <person name="Tsubouchi T."/>
            <person name="Morono Y."/>
            <person name="Uchiyama I."/>
            <person name="Ito T."/>
            <person name="Fujiyama A."/>
            <person name="Inagaki F."/>
            <person name="Takami H."/>
        </authorList>
    </citation>
    <scope>NUCLEOTIDE SEQUENCE</scope>
    <source>
        <strain evidence="11">Expedition CK06-06</strain>
    </source>
</reference>
<evidence type="ECO:0000256" key="9">
    <source>
        <dbReference type="ARBA" id="ARBA00047364"/>
    </source>
</evidence>
<dbReference type="Pfam" id="PF08264">
    <property type="entry name" value="Anticodon_1"/>
    <property type="match status" value="1"/>
</dbReference>
<keyword evidence="4" id="KW-0067">ATP-binding</keyword>
<feature type="non-terminal residue" evidence="11">
    <location>
        <position position="1"/>
    </location>
</feature>
<evidence type="ECO:0000256" key="3">
    <source>
        <dbReference type="ARBA" id="ARBA00022741"/>
    </source>
</evidence>
<dbReference type="FunFam" id="1.10.730.10:FF:000026">
    <property type="entry name" value="Methionine--tRNA ligase"/>
    <property type="match status" value="1"/>
</dbReference>
<dbReference type="InterPro" id="IPR009080">
    <property type="entry name" value="tRNAsynth_Ia_anticodon-bd"/>
</dbReference>
<dbReference type="Pfam" id="PF09334">
    <property type="entry name" value="tRNA-synt_1g"/>
    <property type="match status" value="1"/>
</dbReference>
<evidence type="ECO:0000256" key="5">
    <source>
        <dbReference type="ARBA" id="ARBA00022884"/>
    </source>
</evidence>
<keyword evidence="1" id="KW-0820">tRNA-binding</keyword>
<dbReference type="InterPro" id="IPR013155">
    <property type="entry name" value="M/V/L/I-tRNA-synth_anticd-bd"/>
</dbReference>
<protein>
    <recommendedName>
        <fullName evidence="8">Methionyl-tRNA synthetase</fullName>
    </recommendedName>
</protein>
<feature type="domain" description="TRNA-binding" evidence="10">
    <location>
        <begin position="218"/>
        <end position="257"/>
    </location>
</feature>
<dbReference type="AlphaFoldDB" id="X0WQ47"/>
<dbReference type="Gene3D" id="2.40.50.140">
    <property type="entry name" value="Nucleic acid-binding proteins"/>
    <property type="match status" value="1"/>
</dbReference>
<comment type="catalytic activity">
    <reaction evidence="9">
        <text>tRNA(Met) + L-methionine + ATP = L-methionyl-tRNA(Met) + AMP + diphosphate</text>
        <dbReference type="Rhea" id="RHEA:13481"/>
        <dbReference type="Rhea" id="RHEA-COMP:9667"/>
        <dbReference type="Rhea" id="RHEA-COMP:9698"/>
        <dbReference type="ChEBI" id="CHEBI:30616"/>
        <dbReference type="ChEBI" id="CHEBI:33019"/>
        <dbReference type="ChEBI" id="CHEBI:57844"/>
        <dbReference type="ChEBI" id="CHEBI:78442"/>
        <dbReference type="ChEBI" id="CHEBI:78530"/>
        <dbReference type="ChEBI" id="CHEBI:456215"/>
        <dbReference type="EC" id="6.1.1.10"/>
    </reaction>
</comment>
<evidence type="ECO:0000256" key="6">
    <source>
        <dbReference type="ARBA" id="ARBA00022917"/>
    </source>
</evidence>
<dbReference type="CDD" id="cd07957">
    <property type="entry name" value="Anticodon_Ia_Met"/>
    <property type="match status" value="1"/>
</dbReference>
<gene>
    <name evidence="11" type="ORF">S01H1_55888</name>
</gene>
<dbReference type="Gene3D" id="1.10.730.10">
    <property type="entry name" value="Isoleucyl-tRNA Synthetase, Domain 1"/>
    <property type="match status" value="1"/>
</dbReference>
<dbReference type="InterPro" id="IPR002547">
    <property type="entry name" value="tRNA-bd_dom"/>
</dbReference>
<feature type="non-terminal residue" evidence="11">
    <location>
        <position position="257"/>
    </location>
</feature>
<keyword evidence="6" id="KW-0648">Protein biosynthesis</keyword>
<name>X0WQ47_9ZZZZ</name>
<dbReference type="EMBL" id="BARS01036348">
    <property type="protein sequence ID" value="GAG14806.1"/>
    <property type="molecule type" value="Genomic_DNA"/>
</dbReference>
<dbReference type="GO" id="GO:0005524">
    <property type="term" value="F:ATP binding"/>
    <property type="evidence" value="ECO:0007669"/>
    <property type="project" value="UniProtKB-KW"/>
</dbReference>
<dbReference type="Pfam" id="PF01588">
    <property type="entry name" value="tRNA_bind"/>
    <property type="match status" value="1"/>
</dbReference>
<accession>X0WQ47</accession>
<evidence type="ECO:0000256" key="1">
    <source>
        <dbReference type="ARBA" id="ARBA00022555"/>
    </source>
</evidence>
<dbReference type="InterPro" id="IPR041872">
    <property type="entry name" value="Anticodon_Met"/>
</dbReference>
<dbReference type="GO" id="GO:0004825">
    <property type="term" value="F:methionine-tRNA ligase activity"/>
    <property type="evidence" value="ECO:0007669"/>
    <property type="project" value="UniProtKB-EC"/>
</dbReference>